<dbReference type="Gene3D" id="2.60.40.10">
    <property type="entry name" value="Immunoglobulins"/>
    <property type="match status" value="1"/>
</dbReference>
<dbReference type="Proteomes" id="UP000694563">
    <property type="component" value="Unassembled WGS sequence"/>
</dbReference>
<dbReference type="InterPro" id="IPR050199">
    <property type="entry name" value="IgHV"/>
</dbReference>
<dbReference type="AlphaFoldDB" id="A0A8C3U5R3"/>
<proteinExistence type="predicted"/>
<evidence type="ECO:0000313" key="1">
    <source>
        <dbReference type="Ensembl" id="ENSCUSP00005010818.1"/>
    </source>
</evidence>
<accession>A0A8C3U5R3</accession>
<dbReference type="Ensembl" id="ENSCUST00005011274.1">
    <property type="protein sequence ID" value="ENSCUSP00005010818.1"/>
    <property type="gene ID" value="ENSCUSG00005006983.1"/>
</dbReference>
<dbReference type="SUPFAM" id="SSF48726">
    <property type="entry name" value="Immunoglobulin"/>
    <property type="match status" value="1"/>
</dbReference>
<dbReference type="InterPro" id="IPR013783">
    <property type="entry name" value="Ig-like_fold"/>
</dbReference>
<keyword evidence="2" id="KW-1185">Reference proteome</keyword>
<protein>
    <recommendedName>
        <fullName evidence="3">Immunoglobulin V-set domain-containing protein</fullName>
    </recommendedName>
</protein>
<reference evidence="1" key="2">
    <citation type="submission" date="2025-09" db="UniProtKB">
        <authorList>
            <consortium name="Ensembl"/>
        </authorList>
    </citation>
    <scope>IDENTIFICATION</scope>
</reference>
<evidence type="ECO:0008006" key="3">
    <source>
        <dbReference type="Google" id="ProtNLM"/>
    </source>
</evidence>
<dbReference type="InterPro" id="IPR036179">
    <property type="entry name" value="Ig-like_dom_sf"/>
</dbReference>
<name>A0A8C3U5R3_CATUS</name>
<evidence type="ECO:0000313" key="2">
    <source>
        <dbReference type="Proteomes" id="UP000694563"/>
    </source>
</evidence>
<organism evidence="1 2">
    <name type="scientific">Catharus ustulatus</name>
    <name type="common">Russet-backed thrush</name>
    <name type="synonym">Hylocichla ustulatus</name>
    <dbReference type="NCBI Taxonomy" id="91951"/>
    <lineage>
        <taxon>Eukaryota</taxon>
        <taxon>Metazoa</taxon>
        <taxon>Chordata</taxon>
        <taxon>Craniata</taxon>
        <taxon>Vertebrata</taxon>
        <taxon>Euteleostomi</taxon>
        <taxon>Archelosauria</taxon>
        <taxon>Archosauria</taxon>
        <taxon>Dinosauria</taxon>
        <taxon>Saurischia</taxon>
        <taxon>Theropoda</taxon>
        <taxon>Coelurosauria</taxon>
        <taxon>Aves</taxon>
        <taxon>Neognathae</taxon>
        <taxon>Neoaves</taxon>
        <taxon>Telluraves</taxon>
        <taxon>Australaves</taxon>
        <taxon>Passeriformes</taxon>
        <taxon>Turdidae</taxon>
        <taxon>Catharus</taxon>
    </lineage>
</organism>
<sequence length="132" mass="14208">LMKLKGVYCNYYLHLYHVWAVMTLLESGGDLQPPGSSLALVCRPSGFNFGNHWMVWFRQSPGKALEFVAGINPSGGYTEYAPSVKEISAGILVLEAEMGKTQPPDPTLGRSCKALSSASQTSALGPGSQLWS</sequence>
<dbReference type="PANTHER" id="PTHR23266">
    <property type="entry name" value="IMMUNOGLOBULIN HEAVY CHAIN"/>
    <property type="match status" value="1"/>
</dbReference>
<reference evidence="1" key="1">
    <citation type="submission" date="2025-08" db="UniProtKB">
        <authorList>
            <consortium name="Ensembl"/>
        </authorList>
    </citation>
    <scope>IDENTIFICATION</scope>
</reference>